<dbReference type="InterPro" id="IPR046947">
    <property type="entry name" value="LytR-like"/>
</dbReference>
<dbReference type="RefSeq" id="WP_188936704.1">
    <property type="nucleotide sequence ID" value="NZ_BMJC01000005.1"/>
</dbReference>
<feature type="domain" description="HTH LytTR-type" evidence="3">
    <location>
        <begin position="144"/>
        <end position="247"/>
    </location>
</feature>
<gene>
    <name evidence="4" type="ORF">GCM10011511_48830</name>
</gene>
<reference evidence="4" key="1">
    <citation type="journal article" date="2014" name="Int. J. Syst. Evol. Microbiol.">
        <title>Complete genome sequence of Corynebacterium casei LMG S-19264T (=DSM 44701T), isolated from a smear-ripened cheese.</title>
        <authorList>
            <consortium name="US DOE Joint Genome Institute (JGI-PGF)"/>
            <person name="Walter F."/>
            <person name="Albersmeier A."/>
            <person name="Kalinowski J."/>
            <person name="Ruckert C."/>
        </authorList>
    </citation>
    <scope>NUCLEOTIDE SEQUENCE</scope>
    <source>
        <strain evidence="4">CGMCC 1.15448</strain>
    </source>
</reference>
<proteinExistence type="predicted"/>
<dbReference type="SMART" id="SM00448">
    <property type="entry name" value="REC"/>
    <property type="match status" value="1"/>
</dbReference>
<dbReference type="InterPro" id="IPR011006">
    <property type="entry name" value="CheY-like_superfamily"/>
</dbReference>
<dbReference type="PANTHER" id="PTHR37299:SF1">
    <property type="entry name" value="STAGE 0 SPORULATION PROTEIN A HOMOLOG"/>
    <property type="match status" value="1"/>
</dbReference>
<dbReference type="PROSITE" id="PS50930">
    <property type="entry name" value="HTH_LYTTR"/>
    <property type="match status" value="1"/>
</dbReference>
<evidence type="ECO:0000256" key="1">
    <source>
        <dbReference type="PROSITE-ProRule" id="PRU00169"/>
    </source>
</evidence>
<comment type="caution">
    <text evidence="4">The sequence shown here is derived from an EMBL/GenBank/DDBJ whole genome shotgun (WGS) entry which is preliminary data.</text>
</comment>
<keyword evidence="4" id="KW-0238">DNA-binding</keyword>
<evidence type="ECO:0000313" key="5">
    <source>
        <dbReference type="Proteomes" id="UP000607559"/>
    </source>
</evidence>
<dbReference type="AlphaFoldDB" id="A0A8J2UHT2"/>
<dbReference type="Pfam" id="PF00072">
    <property type="entry name" value="Response_reg"/>
    <property type="match status" value="1"/>
</dbReference>
<dbReference type="Gene3D" id="3.40.50.2300">
    <property type="match status" value="1"/>
</dbReference>
<dbReference type="GO" id="GO:0000156">
    <property type="term" value="F:phosphorelay response regulator activity"/>
    <property type="evidence" value="ECO:0007669"/>
    <property type="project" value="InterPro"/>
</dbReference>
<evidence type="ECO:0000259" key="2">
    <source>
        <dbReference type="PROSITE" id="PS50110"/>
    </source>
</evidence>
<dbReference type="SUPFAM" id="SSF52172">
    <property type="entry name" value="CheY-like"/>
    <property type="match status" value="1"/>
</dbReference>
<dbReference type="EMBL" id="BMJC01000005">
    <property type="protein sequence ID" value="GGB19359.1"/>
    <property type="molecule type" value="Genomic_DNA"/>
</dbReference>
<dbReference type="PANTHER" id="PTHR37299">
    <property type="entry name" value="TRANSCRIPTIONAL REGULATOR-RELATED"/>
    <property type="match status" value="1"/>
</dbReference>
<sequence length="247" mass="28329">MAINTVIIEDEEKSIYVLREFLRQLAPDMEVTGVAGHVEKAVRIIEEKAPQLVFLDIRIGNGLGFDVLKQLEKRDFELICITAYDSYALEAFRYSAIDYLLKPIGINELAEALLRVRQRLTERNTHNGIGALLHNLSGHPNKKISIPTAQGYEFVDLENIIWCRSDGSYTTLYLTDGSKLVSSRNIGYYEDLLCKGSFFRIHHNTIINLHWIKSYIKGKGGYVVMSNQVELEVSYRRKAEFLRRLMP</sequence>
<keyword evidence="5" id="KW-1185">Reference proteome</keyword>
<protein>
    <submittedName>
        <fullName evidence="4">DNA-binding response regulator</fullName>
    </submittedName>
</protein>
<reference evidence="4" key="2">
    <citation type="submission" date="2020-09" db="EMBL/GenBank/DDBJ databases">
        <authorList>
            <person name="Sun Q."/>
            <person name="Zhou Y."/>
        </authorList>
    </citation>
    <scope>NUCLEOTIDE SEQUENCE</scope>
    <source>
        <strain evidence="4">CGMCC 1.15448</strain>
    </source>
</reference>
<dbReference type="InterPro" id="IPR001789">
    <property type="entry name" value="Sig_transdc_resp-reg_receiver"/>
</dbReference>
<dbReference type="Proteomes" id="UP000607559">
    <property type="component" value="Unassembled WGS sequence"/>
</dbReference>
<keyword evidence="1" id="KW-0597">Phosphoprotein</keyword>
<dbReference type="Pfam" id="PF04397">
    <property type="entry name" value="LytTR"/>
    <property type="match status" value="1"/>
</dbReference>
<dbReference type="GO" id="GO:0003677">
    <property type="term" value="F:DNA binding"/>
    <property type="evidence" value="ECO:0007669"/>
    <property type="project" value="UniProtKB-KW"/>
</dbReference>
<name>A0A8J2UHT2_9BACT</name>
<evidence type="ECO:0000259" key="3">
    <source>
        <dbReference type="PROSITE" id="PS50930"/>
    </source>
</evidence>
<dbReference type="Gene3D" id="2.40.50.1020">
    <property type="entry name" value="LytTr DNA-binding domain"/>
    <property type="match status" value="1"/>
</dbReference>
<dbReference type="InterPro" id="IPR007492">
    <property type="entry name" value="LytTR_DNA-bd_dom"/>
</dbReference>
<accession>A0A8J2UHT2</accession>
<evidence type="ECO:0000313" key="4">
    <source>
        <dbReference type="EMBL" id="GGB19359.1"/>
    </source>
</evidence>
<dbReference type="PROSITE" id="PS50110">
    <property type="entry name" value="RESPONSE_REGULATORY"/>
    <property type="match status" value="1"/>
</dbReference>
<dbReference type="SMART" id="SM00850">
    <property type="entry name" value="LytTR"/>
    <property type="match status" value="1"/>
</dbReference>
<organism evidence="4 5">
    <name type="scientific">Puia dinghuensis</name>
    <dbReference type="NCBI Taxonomy" id="1792502"/>
    <lineage>
        <taxon>Bacteria</taxon>
        <taxon>Pseudomonadati</taxon>
        <taxon>Bacteroidota</taxon>
        <taxon>Chitinophagia</taxon>
        <taxon>Chitinophagales</taxon>
        <taxon>Chitinophagaceae</taxon>
        <taxon>Puia</taxon>
    </lineage>
</organism>
<feature type="modified residue" description="4-aspartylphosphate" evidence="1">
    <location>
        <position position="56"/>
    </location>
</feature>
<feature type="domain" description="Response regulatory" evidence="2">
    <location>
        <begin position="4"/>
        <end position="117"/>
    </location>
</feature>